<reference evidence="2 3" key="1">
    <citation type="submission" date="2019-05" db="EMBL/GenBank/DDBJ databases">
        <title>Another draft genome of Portunus trituberculatus and its Hox gene families provides insights of decapod evolution.</title>
        <authorList>
            <person name="Jeong J.-H."/>
            <person name="Song I."/>
            <person name="Kim S."/>
            <person name="Choi T."/>
            <person name="Kim D."/>
            <person name="Ryu S."/>
            <person name="Kim W."/>
        </authorList>
    </citation>
    <scope>NUCLEOTIDE SEQUENCE [LARGE SCALE GENOMIC DNA]</scope>
    <source>
        <tissue evidence="2">Muscle</tissue>
    </source>
</reference>
<gene>
    <name evidence="2" type="ORF">E2C01_057753</name>
</gene>
<keyword evidence="3" id="KW-1185">Reference proteome</keyword>
<feature type="compositionally biased region" description="Basic and acidic residues" evidence="1">
    <location>
        <begin position="72"/>
        <end position="84"/>
    </location>
</feature>
<dbReference type="Proteomes" id="UP000324222">
    <property type="component" value="Unassembled WGS sequence"/>
</dbReference>
<feature type="region of interest" description="Disordered" evidence="1">
    <location>
        <begin position="1"/>
        <end position="46"/>
    </location>
</feature>
<dbReference type="OrthoDB" id="6159439at2759"/>
<organism evidence="2 3">
    <name type="scientific">Portunus trituberculatus</name>
    <name type="common">Swimming crab</name>
    <name type="synonym">Neptunus trituberculatus</name>
    <dbReference type="NCBI Taxonomy" id="210409"/>
    <lineage>
        <taxon>Eukaryota</taxon>
        <taxon>Metazoa</taxon>
        <taxon>Ecdysozoa</taxon>
        <taxon>Arthropoda</taxon>
        <taxon>Crustacea</taxon>
        <taxon>Multicrustacea</taxon>
        <taxon>Malacostraca</taxon>
        <taxon>Eumalacostraca</taxon>
        <taxon>Eucarida</taxon>
        <taxon>Decapoda</taxon>
        <taxon>Pleocyemata</taxon>
        <taxon>Brachyura</taxon>
        <taxon>Eubrachyura</taxon>
        <taxon>Portunoidea</taxon>
        <taxon>Portunidae</taxon>
        <taxon>Portuninae</taxon>
        <taxon>Portunus</taxon>
    </lineage>
</organism>
<feature type="region of interest" description="Disordered" evidence="1">
    <location>
        <begin position="68"/>
        <end position="127"/>
    </location>
</feature>
<evidence type="ECO:0000313" key="3">
    <source>
        <dbReference type="Proteomes" id="UP000324222"/>
    </source>
</evidence>
<name>A0A5B7GXV9_PORTR</name>
<proteinExistence type="predicted"/>
<comment type="caution">
    <text evidence="2">The sequence shown here is derived from an EMBL/GenBank/DDBJ whole genome shotgun (WGS) entry which is preliminary data.</text>
</comment>
<evidence type="ECO:0000256" key="1">
    <source>
        <dbReference type="SAM" id="MobiDB-lite"/>
    </source>
</evidence>
<evidence type="ECO:0000313" key="2">
    <source>
        <dbReference type="EMBL" id="MPC63652.1"/>
    </source>
</evidence>
<dbReference type="AlphaFoldDB" id="A0A5B7GXV9"/>
<sequence>MSSSDPLRDALRPEALRPDAVRPEAVRPELLKPELRPEAGRLERQDLLKGEATRLEGRLFPLDGRLVISPSPRDHDEAELHLGDSGRPLAGVLRASESPSPTHCPSPTDLRVRASPDSPSDTHQAAP</sequence>
<dbReference type="EMBL" id="VSRR010021086">
    <property type="protein sequence ID" value="MPC63652.1"/>
    <property type="molecule type" value="Genomic_DNA"/>
</dbReference>
<protein>
    <submittedName>
        <fullName evidence="2">Uncharacterized protein</fullName>
    </submittedName>
</protein>
<accession>A0A5B7GXV9</accession>
<feature type="compositionally biased region" description="Polar residues" evidence="1">
    <location>
        <begin position="117"/>
        <end position="127"/>
    </location>
</feature>